<organism evidence="1 2">
    <name type="scientific">Brachionus calyciflorus</name>
    <dbReference type="NCBI Taxonomy" id="104777"/>
    <lineage>
        <taxon>Eukaryota</taxon>
        <taxon>Metazoa</taxon>
        <taxon>Spiralia</taxon>
        <taxon>Gnathifera</taxon>
        <taxon>Rotifera</taxon>
        <taxon>Eurotatoria</taxon>
        <taxon>Monogononta</taxon>
        <taxon>Pseudotrocha</taxon>
        <taxon>Ploima</taxon>
        <taxon>Brachionidae</taxon>
        <taxon>Brachionus</taxon>
    </lineage>
</organism>
<comment type="caution">
    <text evidence="1">The sequence shown here is derived from an EMBL/GenBank/DDBJ whole genome shotgun (WGS) entry which is preliminary data.</text>
</comment>
<reference evidence="1" key="1">
    <citation type="submission" date="2021-02" db="EMBL/GenBank/DDBJ databases">
        <authorList>
            <person name="Nowell W R."/>
        </authorList>
    </citation>
    <scope>NUCLEOTIDE SEQUENCE</scope>
    <source>
        <strain evidence="1">Ploen Becks lab</strain>
    </source>
</reference>
<accession>A0A813PSK5</accession>
<evidence type="ECO:0000313" key="2">
    <source>
        <dbReference type="Proteomes" id="UP000663879"/>
    </source>
</evidence>
<dbReference type="EMBL" id="CAJNOC010000407">
    <property type="protein sequence ID" value="CAF0757120.1"/>
    <property type="molecule type" value="Genomic_DNA"/>
</dbReference>
<keyword evidence="2" id="KW-1185">Reference proteome</keyword>
<name>A0A813PSK5_9BILA</name>
<sequence length="266" mass="31211">MLETSLTGYDINNIIDKYYVENPSKKLNFVKIKKSNEPKSNYEFKNLIRFNGVICRNCVDLHLDKCPQCSPELKKIDKIESDKPKASSNTRSNIIAFLLNEKFNIQSDNKNLEDLVENNLVYSSNFSIPFNNTESNEFVKSSSDFLKQRRESLSKKSDDSYKINHNKHIPSENYFTDLKDLRKKVYSKKEPIKLITSPVPFCSNKMYDQIYKFDISQNYKLTSAKSCLTYDLKELIRRSQIINSKVKARELETRFEKIRFKKCLKA</sequence>
<dbReference type="Proteomes" id="UP000663879">
    <property type="component" value="Unassembled WGS sequence"/>
</dbReference>
<protein>
    <submittedName>
        <fullName evidence="1">Uncharacterized protein</fullName>
    </submittedName>
</protein>
<evidence type="ECO:0000313" key="1">
    <source>
        <dbReference type="EMBL" id="CAF0757120.1"/>
    </source>
</evidence>
<dbReference type="AlphaFoldDB" id="A0A813PSK5"/>
<gene>
    <name evidence="1" type="ORF">OXX778_LOCUS4231</name>
</gene>
<proteinExistence type="predicted"/>